<reference evidence="3" key="1">
    <citation type="journal article" date="2023" name="Arch. Microbiol.">
        <title>Desulfoferula mesophilus gen. nov. sp. nov., a mesophilic sulfate-reducing bacterium isolated from a brackish lake sediment.</title>
        <authorList>
            <person name="Watanabe T."/>
            <person name="Yabe T."/>
            <person name="Tsuji J.M."/>
            <person name="Fukui M."/>
        </authorList>
    </citation>
    <scope>NUCLEOTIDE SEQUENCE [LARGE SCALE GENOMIC DNA]</scope>
    <source>
        <strain evidence="3">12FAK</strain>
    </source>
</reference>
<feature type="chain" id="PRO_5043806971" description="DUF2147 domain-containing protein" evidence="1">
    <location>
        <begin position="34"/>
        <end position="170"/>
    </location>
</feature>
<organism evidence="2 3">
    <name type="scientific">Desulfoferula mesophila</name>
    <dbReference type="NCBI Taxonomy" id="3058419"/>
    <lineage>
        <taxon>Bacteria</taxon>
        <taxon>Pseudomonadati</taxon>
        <taxon>Thermodesulfobacteriota</taxon>
        <taxon>Desulfarculia</taxon>
        <taxon>Desulfarculales</taxon>
        <taxon>Desulfarculaceae</taxon>
        <taxon>Desulfoferula</taxon>
    </lineage>
</organism>
<keyword evidence="1" id="KW-0732">Signal</keyword>
<proteinExistence type="predicted"/>
<dbReference type="AlphaFoldDB" id="A0AAU9ER14"/>
<accession>A0AAU9ER14</accession>
<protein>
    <recommendedName>
        <fullName evidence="4">DUF2147 domain-containing protein</fullName>
    </recommendedName>
</protein>
<name>A0AAU9ER14_9BACT</name>
<gene>
    <name evidence="2" type="ORF">FAK_01220</name>
</gene>
<evidence type="ECO:0000313" key="3">
    <source>
        <dbReference type="Proteomes" id="UP001366166"/>
    </source>
</evidence>
<evidence type="ECO:0000256" key="1">
    <source>
        <dbReference type="SAM" id="SignalP"/>
    </source>
</evidence>
<dbReference type="EMBL" id="AP028679">
    <property type="protein sequence ID" value="BEQ13056.1"/>
    <property type="molecule type" value="Genomic_DNA"/>
</dbReference>
<keyword evidence="3" id="KW-1185">Reference proteome</keyword>
<evidence type="ECO:0008006" key="4">
    <source>
        <dbReference type="Google" id="ProtNLM"/>
    </source>
</evidence>
<feature type="signal peptide" evidence="1">
    <location>
        <begin position="1"/>
        <end position="33"/>
    </location>
</feature>
<dbReference type="Proteomes" id="UP001366166">
    <property type="component" value="Chromosome"/>
</dbReference>
<sequence length="170" mass="18371">MRTNPFKLSGRLFAASLAMLALFIALPTTQATAKNLKPIVLANPESLGTVISGEKGLIKIATQGPCTVCLAVVKDLDVDNCLLVYQAEVKTKNLKGKTFLEMWCHFPGKGDYFSRGMQKSLSGDSGWTMLETPFLLQSGQTPSQVTLSLAIAGAGEVWIRNPGLSTRPRR</sequence>
<dbReference type="KEGG" id="dmp:FAK_01220"/>
<evidence type="ECO:0000313" key="2">
    <source>
        <dbReference type="EMBL" id="BEQ13056.1"/>
    </source>
</evidence>